<accession>A0ABV1XA43</accession>
<dbReference type="RefSeq" id="WP_350789166.1">
    <property type="nucleotide sequence ID" value="NZ_JBEPEK010000505.1"/>
</dbReference>
<protein>
    <submittedName>
        <fullName evidence="2">GNAT family N-acetyltransferase</fullName>
        <ecNumber evidence="2">2.3.1.-</ecNumber>
    </submittedName>
</protein>
<evidence type="ECO:0000259" key="1">
    <source>
        <dbReference type="PROSITE" id="PS51186"/>
    </source>
</evidence>
<gene>
    <name evidence="2" type="ORF">ABT404_41715</name>
</gene>
<dbReference type="InterPro" id="IPR000182">
    <property type="entry name" value="GNAT_dom"/>
</dbReference>
<feature type="domain" description="N-acetyltransferase" evidence="1">
    <location>
        <begin position="141"/>
        <end position="281"/>
    </location>
</feature>
<dbReference type="InterPro" id="IPR016181">
    <property type="entry name" value="Acyl_CoA_acyltransferase"/>
</dbReference>
<dbReference type="EMBL" id="JBEPEK010000505">
    <property type="protein sequence ID" value="MER7185908.1"/>
    <property type="molecule type" value="Genomic_DNA"/>
</dbReference>
<dbReference type="EC" id="2.3.1.-" evidence="2"/>
<keyword evidence="3" id="KW-1185">Reference proteome</keyword>
<dbReference type="SUPFAM" id="SSF55729">
    <property type="entry name" value="Acyl-CoA N-acyltransferases (Nat)"/>
    <property type="match status" value="1"/>
</dbReference>
<organism evidence="2 3">
    <name type="scientific">Streptomyces hyaluromycini</name>
    <dbReference type="NCBI Taxonomy" id="1377993"/>
    <lineage>
        <taxon>Bacteria</taxon>
        <taxon>Bacillati</taxon>
        <taxon>Actinomycetota</taxon>
        <taxon>Actinomycetes</taxon>
        <taxon>Kitasatosporales</taxon>
        <taxon>Streptomycetaceae</taxon>
        <taxon>Streptomyces</taxon>
    </lineage>
</organism>
<keyword evidence="2" id="KW-0808">Transferase</keyword>
<reference evidence="2 3" key="1">
    <citation type="submission" date="2024-06" db="EMBL/GenBank/DDBJ databases">
        <title>The Natural Products Discovery Center: Release of the First 8490 Sequenced Strains for Exploring Actinobacteria Biosynthetic Diversity.</title>
        <authorList>
            <person name="Kalkreuter E."/>
            <person name="Kautsar S.A."/>
            <person name="Yang D."/>
            <person name="Bader C.D."/>
            <person name="Teijaro C.N."/>
            <person name="Fluegel L."/>
            <person name="Davis C.M."/>
            <person name="Simpson J.R."/>
            <person name="Lauterbach L."/>
            <person name="Steele A.D."/>
            <person name="Gui C."/>
            <person name="Meng S."/>
            <person name="Li G."/>
            <person name="Viehrig K."/>
            <person name="Ye F."/>
            <person name="Su P."/>
            <person name="Kiefer A.F."/>
            <person name="Nichols A."/>
            <person name="Cepeda A.J."/>
            <person name="Yan W."/>
            <person name="Fan B."/>
            <person name="Jiang Y."/>
            <person name="Adhikari A."/>
            <person name="Zheng C.-J."/>
            <person name="Schuster L."/>
            <person name="Cowan T.M."/>
            <person name="Smanski M.J."/>
            <person name="Chevrette M.G."/>
            <person name="De Carvalho L.P.S."/>
            <person name="Shen B."/>
        </authorList>
    </citation>
    <scope>NUCLEOTIDE SEQUENCE [LARGE SCALE GENOMIC DNA]</scope>
    <source>
        <strain evidence="2 3">NPDC000234</strain>
    </source>
</reference>
<sequence length="281" mass="30151">MTTVVQPSVAEQSEAEALFQFETRAPESVRTALGMSAARIGGGVVLSMTDDVTHFWSKALGFGVGTPVTADLVREVCDFYRAAGTPRAVLQIAPAFLPEDWADICEREGITASDSAWVKLVCPVEEAVARADAPGRSPDGIRVAPVEAEQAAEWGEVMMTAFGMPVEPYARMAAGSVEQPGWHPHAAWLDGELVGTGTMYVRGETAQFFAGSVAAHARNRGGQTALLAARARRAQQLGCRTLVAETGAETPGTHNPSLHNMLRLGFEVAYERRNWLWKPTA</sequence>
<dbReference type="Pfam" id="PF00583">
    <property type="entry name" value="Acetyltransf_1"/>
    <property type="match status" value="1"/>
</dbReference>
<evidence type="ECO:0000313" key="2">
    <source>
        <dbReference type="EMBL" id="MER7185908.1"/>
    </source>
</evidence>
<dbReference type="GO" id="GO:0016746">
    <property type="term" value="F:acyltransferase activity"/>
    <property type="evidence" value="ECO:0007669"/>
    <property type="project" value="UniProtKB-KW"/>
</dbReference>
<keyword evidence="2" id="KW-0012">Acyltransferase</keyword>
<comment type="caution">
    <text evidence="2">The sequence shown here is derived from an EMBL/GenBank/DDBJ whole genome shotgun (WGS) entry which is preliminary data.</text>
</comment>
<evidence type="ECO:0000313" key="3">
    <source>
        <dbReference type="Proteomes" id="UP001474181"/>
    </source>
</evidence>
<dbReference type="Gene3D" id="3.40.630.30">
    <property type="match status" value="1"/>
</dbReference>
<name>A0ABV1XA43_9ACTN</name>
<proteinExistence type="predicted"/>
<dbReference type="Proteomes" id="UP001474181">
    <property type="component" value="Unassembled WGS sequence"/>
</dbReference>
<dbReference type="PROSITE" id="PS51186">
    <property type="entry name" value="GNAT"/>
    <property type="match status" value="1"/>
</dbReference>